<keyword evidence="3 6" id="KW-0812">Transmembrane</keyword>
<keyword evidence="9" id="KW-1185">Reference proteome</keyword>
<organism evidence="8 9">
    <name type="scientific">Rugamonas rubra</name>
    <dbReference type="NCBI Taxonomy" id="758825"/>
    <lineage>
        <taxon>Bacteria</taxon>
        <taxon>Pseudomonadati</taxon>
        <taxon>Pseudomonadota</taxon>
        <taxon>Betaproteobacteria</taxon>
        <taxon>Burkholderiales</taxon>
        <taxon>Oxalobacteraceae</taxon>
        <taxon>Telluria group</taxon>
        <taxon>Rugamonas</taxon>
    </lineage>
</organism>
<feature type="transmembrane region" description="Helical" evidence="6">
    <location>
        <begin position="223"/>
        <end position="242"/>
    </location>
</feature>
<evidence type="ECO:0000256" key="6">
    <source>
        <dbReference type="SAM" id="Phobius"/>
    </source>
</evidence>
<dbReference type="STRING" id="758825.SAMN02982985_03102"/>
<dbReference type="Proteomes" id="UP000199470">
    <property type="component" value="Unassembled WGS sequence"/>
</dbReference>
<feature type="domain" description="Copper resistance protein D" evidence="7">
    <location>
        <begin position="144"/>
        <end position="242"/>
    </location>
</feature>
<protein>
    <submittedName>
        <fullName evidence="8">Putative copper resistance protein D</fullName>
    </submittedName>
</protein>
<keyword evidence="2" id="KW-1003">Cell membrane</keyword>
<accession>A0A1I4NST6</accession>
<keyword evidence="5 6" id="KW-0472">Membrane</keyword>
<name>A0A1I4NST6_9BURK</name>
<evidence type="ECO:0000256" key="4">
    <source>
        <dbReference type="ARBA" id="ARBA00022989"/>
    </source>
</evidence>
<evidence type="ECO:0000256" key="5">
    <source>
        <dbReference type="ARBA" id="ARBA00023136"/>
    </source>
</evidence>
<gene>
    <name evidence="8" type="ORF">SAMN02982985_03102</name>
</gene>
<evidence type="ECO:0000259" key="7">
    <source>
        <dbReference type="Pfam" id="PF05425"/>
    </source>
</evidence>
<feature type="transmembrane region" description="Helical" evidence="6">
    <location>
        <begin position="106"/>
        <end position="127"/>
    </location>
</feature>
<dbReference type="GO" id="GO:0006825">
    <property type="term" value="P:copper ion transport"/>
    <property type="evidence" value="ECO:0007669"/>
    <property type="project" value="InterPro"/>
</dbReference>
<dbReference type="AlphaFoldDB" id="A0A1I4NST6"/>
<feature type="transmembrane region" description="Helical" evidence="6">
    <location>
        <begin position="44"/>
        <end position="60"/>
    </location>
</feature>
<feature type="transmembrane region" description="Helical" evidence="6">
    <location>
        <begin position="148"/>
        <end position="168"/>
    </location>
</feature>
<evidence type="ECO:0000256" key="2">
    <source>
        <dbReference type="ARBA" id="ARBA00022475"/>
    </source>
</evidence>
<dbReference type="OrthoDB" id="8753116at2"/>
<evidence type="ECO:0000313" key="9">
    <source>
        <dbReference type="Proteomes" id="UP000199470"/>
    </source>
</evidence>
<dbReference type="RefSeq" id="WP_139236523.1">
    <property type="nucleotide sequence ID" value="NZ_FOTW01000014.1"/>
</dbReference>
<dbReference type="Pfam" id="PF05425">
    <property type="entry name" value="CopD"/>
    <property type="match status" value="1"/>
</dbReference>
<dbReference type="PANTHER" id="PTHR34820">
    <property type="entry name" value="INNER MEMBRANE PROTEIN YEBZ"/>
    <property type="match status" value="1"/>
</dbReference>
<dbReference type="InterPro" id="IPR032694">
    <property type="entry name" value="CopC/D"/>
</dbReference>
<proteinExistence type="predicted"/>
<dbReference type="PANTHER" id="PTHR34820:SF4">
    <property type="entry name" value="INNER MEMBRANE PROTEIN YEBZ"/>
    <property type="match status" value="1"/>
</dbReference>
<dbReference type="EMBL" id="FOTW01000014">
    <property type="protein sequence ID" value="SFM18519.1"/>
    <property type="molecule type" value="Genomic_DNA"/>
</dbReference>
<evidence type="ECO:0000256" key="1">
    <source>
        <dbReference type="ARBA" id="ARBA00004651"/>
    </source>
</evidence>
<dbReference type="GO" id="GO:0005886">
    <property type="term" value="C:plasma membrane"/>
    <property type="evidence" value="ECO:0007669"/>
    <property type="project" value="UniProtKB-SubCell"/>
</dbReference>
<sequence>MAAATLALLASVAALWASTAVMSGLPLAEASDMFWMMLTTTDHGHAGCVTIVAMLVLLVLRGIGGAGLASEAAVLLSLAVFAYTRATMGHAGELGFWSLPLAAETLHLAAISVWTGVVVLSGCFVFNGARLAGAAVDGAGTGRYLERMSQAAVLALAVIAATGVYSGWHRVGTGGNLLHTAYGLTLLAKVGLVGLAVALGGYNKLVGLPAAARSERGLWLVRTVLRMEALLLLAVLFAAALLTSQQPPTAL</sequence>
<evidence type="ECO:0000256" key="3">
    <source>
        <dbReference type="ARBA" id="ARBA00022692"/>
    </source>
</evidence>
<reference evidence="8 9" key="1">
    <citation type="submission" date="2016-10" db="EMBL/GenBank/DDBJ databases">
        <authorList>
            <person name="de Groot N.N."/>
        </authorList>
    </citation>
    <scope>NUCLEOTIDE SEQUENCE [LARGE SCALE GENOMIC DNA]</scope>
    <source>
        <strain evidence="8 9">ATCC 43154</strain>
    </source>
</reference>
<keyword evidence="4 6" id="KW-1133">Transmembrane helix</keyword>
<feature type="transmembrane region" description="Helical" evidence="6">
    <location>
        <begin position="180"/>
        <end position="202"/>
    </location>
</feature>
<evidence type="ECO:0000313" key="8">
    <source>
        <dbReference type="EMBL" id="SFM18519.1"/>
    </source>
</evidence>
<dbReference type="InterPro" id="IPR008457">
    <property type="entry name" value="Cu-R_CopD_dom"/>
</dbReference>
<feature type="transmembrane region" description="Helical" evidence="6">
    <location>
        <begin position="67"/>
        <end position="86"/>
    </location>
</feature>
<comment type="subcellular location">
    <subcellularLocation>
        <location evidence="1">Cell membrane</location>
        <topology evidence="1">Multi-pass membrane protein</topology>
    </subcellularLocation>
</comment>